<protein>
    <submittedName>
        <fullName evidence="1">11387_t:CDS:1</fullName>
    </submittedName>
</protein>
<dbReference type="EMBL" id="CAJVPK010001036">
    <property type="protein sequence ID" value="CAG8566976.1"/>
    <property type="molecule type" value="Genomic_DNA"/>
</dbReference>
<gene>
    <name evidence="1" type="ORF">DEBURN_LOCUS7878</name>
</gene>
<sequence>MIREGHIREVTFIGTNTDVRLVDTKIESEFTILRNKNWIIYRPKEELVVSSSSYNITEQHEESSSSSYNRTRFELQHEGSSSLHNRTRFESQQLDNDNYELFNEFNNNFELNEFKNFNDDHLTISPSNFQSKFSNMTDIFKNIRKFLREQENITEKVTTIVLAKSVDVGRIIHDVLQNFWNLLAIPNNFNQIFMAGEMFDECTTGSLIIVPNSIL</sequence>
<feature type="non-terminal residue" evidence="1">
    <location>
        <position position="1"/>
    </location>
</feature>
<evidence type="ECO:0000313" key="2">
    <source>
        <dbReference type="Proteomes" id="UP000789706"/>
    </source>
</evidence>
<keyword evidence="2" id="KW-1185">Reference proteome</keyword>
<organism evidence="1 2">
    <name type="scientific">Diversispora eburnea</name>
    <dbReference type="NCBI Taxonomy" id="1213867"/>
    <lineage>
        <taxon>Eukaryota</taxon>
        <taxon>Fungi</taxon>
        <taxon>Fungi incertae sedis</taxon>
        <taxon>Mucoromycota</taxon>
        <taxon>Glomeromycotina</taxon>
        <taxon>Glomeromycetes</taxon>
        <taxon>Diversisporales</taxon>
        <taxon>Diversisporaceae</taxon>
        <taxon>Diversispora</taxon>
    </lineage>
</organism>
<accession>A0A9N9BGD3</accession>
<evidence type="ECO:0000313" key="1">
    <source>
        <dbReference type="EMBL" id="CAG8566976.1"/>
    </source>
</evidence>
<dbReference type="OrthoDB" id="10567449at2759"/>
<reference evidence="1" key="1">
    <citation type="submission" date="2021-06" db="EMBL/GenBank/DDBJ databases">
        <authorList>
            <person name="Kallberg Y."/>
            <person name="Tangrot J."/>
            <person name="Rosling A."/>
        </authorList>
    </citation>
    <scope>NUCLEOTIDE SEQUENCE</scope>
    <source>
        <strain evidence="1">AZ414A</strain>
    </source>
</reference>
<name>A0A9N9BGD3_9GLOM</name>
<dbReference type="AlphaFoldDB" id="A0A9N9BGD3"/>
<proteinExistence type="predicted"/>
<dbReference type="Proteomes" id="UP000789706">
    <property type="component" value="Unassembled WGS sequence"/>
</dbReference>
<comment type="caution">
    <text evidence="1">The sequence shown here is derived from an EMBL/GenBank/DDBJ whole genome shotgun (WGS) entry which is preliminary data.</text>
</comment>